<gene>
    <name evidence="2" type="ORF">VCB98_06810</name>
</gene>
<name>A0AAP6JEI2_9GAMM</name>
<evidence type="ECO:0000256" key="1">
    <source>
        <dbReference type="SAM" id="SignalP"/>
    </source>
</evidence>
<comment type="caution">
    <text evidence="2">The sequence shown here is derived from an EMBL/GenBank/DDBJ whole genome shotgun (WGS) entry which is preliminary data.</text>
</comment>
<keyword evidence="1" id="KW-0732">Signal</keyword>
<evidence type="ECO:0000313" key="2">
    <source>
        <dbReference type="EMBL" id="MEA5445525.1"/>
    </source>
</evidence>
<organism evidence="2 3">
    <name type="scientific">Natronospira elongata</name>
    <dbReference type="NCBI Taxonomy" id="3110268"/>
    <lineage>
        <taxon>Bacteria</taxon>
        <taxon>Pseudomonadati</taxon>
        <taxon>Pseudomonadota</taxon>
        <taxon>Gammaproteobacteria</taxon>
        <taxon>Natronospirales</taxon>
        <taxon>Natronospiraceae</taxon>
        <taxon>Natronospira</taxon>
    </lineage>
</organism>
<dbReference type="EMBL" id="JAYGII010000011">
    <property type="protein sequence ID" value="MEA5445525.1"/>
    <property type="molecule type" value="Genomic_DNA"/>
</dbReference>
<proteinExistence type="predicted"/>
<protein>
    <submittedName>
        <fullName evidence="2">Uncharacterized protein</fullName>
    </submittedName>
</protein>
<keyword evidence="3" id="KW-1185">Reference proteome</keyword>
<feature type="chain" id="PRO_5043004206" evidence="1">
    <location>
        <begin position="24"/>
        <end position="212"/>
    </location>
</feature>
<dbReference type="AlphaFoldDB" id="A0AAP6JEI2"/>
<feature type="signal peptide" evidence="1">
    <location>
        <begin position="1"/>
        <end position="23"/>
    </location>
</feature>
<evidence type="ECO:0000313" key="3">
    <source>
        <dbReference type="Proteomes" id="UP001302316"/>
    </source>
</evidence>
<accession>A0AAP6JEI2</accession>
<dbReference type="RefSeq" id="WP_346051154.1">
    <property type="nucleotide sequence ID" value="NZ_JAYGII010000011.1"/>
</dbReference>
<dbReference type="Proteomes" id="UP001302316">
    <property type="component" value="Unassembled WGS sequence"/>
</dbReference>
<sequence>MPYPILQALGFTLSFLLAGSVVASESDEWPIMVVCDNATWLEGQPFNADTQAEGHADWPESAAELDANRYRDPAFRSIPRPEGYLVIQEYDGSLRGELLAVQDRVAIDLRIEGTPSDGLSWVRLQARYDDEEYLGVFTDDVYWRPASNLVASPLANDAISIFLDEAGTLHFQGDDISNGLRLHTGPILAGFEQAEMLCFQGSDEPEGDEDTD</sequence>
<reference evidence="2 3" key="1">
    <citation type="submission" date="2023-12" db="EMBL/GenBank/DDBJ databases">
        <title>Whole-genome sequencing of halo(alkali)philic microorganisms from hypersaline lakes.</title>
        <authorList>
            <person name="Sorokin D.Y."/>
            <person name="Merkel A.Y."/>
            <person name="Messina E."/>
            <person name="Yakimov M."/>
        </authorList>
    </citation>
    <scope>NUCLEOTIDE SEQUENCE [LARGE SCALE GENOMIC DNA]</scope>
    <source>
        <strain evidence="2 3">AB-CW1</strain>
    </source>
</reference>